<reference evidence="2" key="1">
    <citation type="submission" date="2015-04" db="UniProtKB">
        <authorList>
            <consortium name="EnsemblPlants"/>
        </authorList>
    </citation>
    <scope>IDENTIFICATION</scope>
    <source>
        <strain evidence="2">SL10</strain>
    </source>
</reference>
<dbReference type="Proteomes" id="UP000006591">
    <property type="component" value="Chromosome 6"/>
</dbReference>
<name>A0A0E0HSV4_ORYNI</name>
<feature type="region of interest" description="Disordered" evidence="1">
    <location>
        <begin position="1"/>
        <end position="33"/>
    </location>
</feature>
<accession>A0A0E0HSV4</accession>
<reference evidence="2" key="2">
    <citation type="submission" date="2018-04" db="EMBL/GenBank/DDBJ databases">
        <title>OnivRS2 (Oryza nivara Reference Sequence Version 2).</title>
        <authorList>
            <person name="Zhang J."/>
            <person name="Kudrna D."/>
            <person name="Lee S."/>
            <person name="Talag J."/>
            <person name="Rajasekar S."/>
            <person name="Welchert J."/>
            <person name="Hsing Y.-I."/>
            <person name="Wing R.A."/>
        </authorList>
    </citation>
    <scope>NUCLEOTIDE SEQUENCE [LARGE SCALE GENOMIC DNA]</scope>
    <source>
        <strain evidence="2">SL10</strain>
    </source>
</reference>
<dbReference type="AlphaFoldDB" id="A0A0E0HSV4"/>
<dbReference type="EnsemblPlants" id="ONIVA06G23040.1">
    <property type="protein sequence ID" value="ONIVA06G23040.1"/>
    <property type="gene ID" value="ONIVA06G23040"/>
</dbReference>
<organism evidence="2">
    <name type="scientific">Oryza nivara</name>
    <name type="common">Indian wild rice</name>
    <name type="synonym">Oryza sativa f. spontanea</name>
    <dbReference type="NCBI Taxonomy" id="4536"/>
    <lineage>
        <taxon>Eukaryota</taxon>
        <taxon>Viridiplantae</taxon>
        <taxon>Streptophyta</taxon>
        <taxon>Embryophyta</taxon>
        <taxon>Tracheophyta</taxon>
        <taxon>Spermatophyta</taxon>
        <taxon>Magnoliopsida</taxon>
        <taxon>Liliopsida</taxon>
        <taxon>Poales</taxon>
        <taxon>Poaceae</taxon>
        <taxon>BOP clade</taxon>
        <taxon>Oryzoideae</taxon>
        <taxon>Oryzeae</taxon>
        <taxon>Oryzinae</taxon>
        <taxon>Oryza</taxon>
    </lineage>
</organism>
<protein>
    <submittedName>
        <fullName evidence="2">Uncharacterized protein</fullName>
    </submittedName>
</protein>
<dbReference type="Gramene" id="ONIVA06G23040.1">
    <property type="protein sequence ID" value="ONIVA06G23040.1"/>
    <property type="gene ID" value="ONIVA06G23040"/>
</dbReference>
<keyword evidence="3" id="KW-1185">Reference proteome</keyword>
<evidence type="ECO:0000256" key="1">
    <source>
        <dbReference type="SAM" id="MobiDB-lite"/>
    </source>
</evidence>
<evidence type="ECO:0000313" key="2">
    <source>
        <dbReference type="EnsemblPlants" id="ONIVA06G23040.1"/>
    </source>
</evidence>
<proteinExistence type="predicted"/>
<dbReference type="HOGENOM" id="CLU_3035726_0_0_1"/>
<evidence type="ECO:0000313" key="3">
    <source>
        <dbReference type="Proteomes" id="UP000006591"/>
    </source>
</evidence>
<sequence length="55" mass="5650">MAASGCPRPVPAATHRQRPGNAAPSAAPDGRLPAAEDEQLALDDVAGIYELARLN</sequence>